<dbReference type="GO" id="GO:0098662">
    <property type="term" value="P:inorganic cation transmembrane transport"/>
    <property type="evidence" value="ECO:0007669"/>
    <property type="project" value="UniProtKB-ARBA"/>
</dbReference>
<evidence type="ECO:0000313" key="9">
    <source>
        <dbReference type="EMBL" id="SVA29870.1"/>
    </source>
</evidence>
<dbReference type="GO" id="GO:0046872">
    <property type="term" value="F:metal ion binding"/>
    <property type="evidence" value="ECO:0007669"/>
    <property type="project" value="UniProtKB-KW"/>
</dbReference>
<dbReference type="InterPro" id="IPR036249">
    <property type="entry name" value="Thioredoxin-like_sf"/>
</dbReference>
<dbReference type="Gene3D" id="3.40.30.10">
    <property type="entry name" value="Glutaredoxin"/>
    <property type="match status" value="1"/>
</dbReference>
<dbReference type="InterPro" id="IPR042128">
    <property type="entry name" value="NuoE_dom"/>
</dbReference>
<comment type="cofactor">
    <cofactor evidence="8">
        <name>[2Fe-2S] cluster</name>
        <dbReference type="ChEBI" id="CHEBI:190135"/>
    </cofactor>
</comment>
<evidence type="ECO:0000256" key="1">
    <source>
        <dbReference type="ARBA" id="ARBA00010643"/>
    </source>
</evidence>
<evidence type="ECO:0000256" key="6">
    <source>
        <dbReference type="ARBA" id="ARBA00023014"/>
    </source>
</evidence>
<dbReference type="SUPFAM" id="SSF52833">
    <property type="entry name" value="Thioredoxin-like"/>
    <property type="match status" value="1"/>
</dbReference>
<dbReference type="NCBIfam" id="TIGR01958">
    <property type="entry name" value="nuoE_fam"/>
    <property type="match status" value="1"/>
</dbReference>
<dbReference type="PIRSF" id="PIRSF000216">
    <property type="entry name" value="NADH_DH_24kDa"/>
    <property type="match status" value="1"/>
</dbReference>
<dbReference type="InterPro" id="IPR002023">
    <property type="entry name" value="NuoE-like"/>
</dbReference>
<reference evidence="9" key="1">
    <citation type="submission" date="2018-05" db="EMBL/GenBank/DDBJ databases">
        <authorList>
            <person name="Lanie J.A."/>
            <person name="Ng W.-L."/>
            <person name="Kazmierczak K.M."/>
            <person name="Andrzejewski T.M."/>
            <person name="Davidsen T.M."/>
            <person name="Wayne K.J."/>
            <person name="Tettelin H."/>
            <person name="Glass J.I."/>
            <person name="Rusch D."/>
            <person name="Podicherti R."/>
            <person name="Tsui H.-C.T."/>
            <person name="Winkler M.E."/>
        </authorList>
    </citation>
    <scope>NUCLEOTIDE SEQUENCE</scope>
</reference>
<dbReference type="Pfam" id="PF01257">
    <property type="entry name" value="2Fe-2S_thioredx"/>
    <property type="match status" value="1"/>
</dbReference>
<protein>
    <recommendedName>
        <fullName evidence="10">NAD(P)H-dependent oxidoreductase subunit E</fullName>
    </recommendedName>
</protein>
<dbReference type="GO" id="GO:0031967">
    <property type="term" value="C:organelle envelope"/>
    <property type="evidence" value="ECO:0007669"/>
    <property type="project" value="UniProtKB-ARBA"/>
</dbReference>
<dbReference type="GO" id="GO:0005739">
    <property type="term" value="C:mitochondrion"/>
    <property type="evidence" value="ECO:0007669"/>
    <property type="project" value="UniProtKB-ARBA"/>
</dbReference>
<proteinExistence type="inferred from homology"/>
<dbReference type="GO" id="GO:0003954">
    <property type="term" value="F:NADH dehydrogenase activity"/>
    <property type="evidence" value="ECO:0007669"/>
    <property type="project" value="TreeGrafter"/>
</dbReference>
<keyword evidence="7" id="KW-0520">NAD</keyword>
<keyword evidence="3" id="KW-0479">Metal-binding</keyword>
<dbReference type="CDD" id="cd03064">
    <property type="entry name" value="TRX_Fd_NuoE"/>
    <property type="match status" value="1"/>
</dbReference>
<dbReference type="GO" id="GO:0051537">
    <property type="term" value="F:2 iron, 2 sulfur cluster binding"/>
    <property type="evidence" value="ECO:0007669"/>
    <property type="project" value="UniProtKB-KW"/>
</dbReference>
<organism evidence="9">
    <name type="scientific">marine metagenome</name>
    <dbReference type="NCBI Taxonomy" id="408172"/>
    <lineage>
        <taxon>unclassified sequences</taxon>
        <taxon>metagenomes</taxon>
        <taxon>ecological metagenomes</taxon>
    </lineage>
</organism>
<dbReference type="Gene3D" id="1.10.10.1590">
    <property type="entry name" value="NADH-quinone oxidoreductase subunit E"/>
    <property type="match status" value="1"/>
</dbReference>
<comment type="similarity">
    <text evidence="1">Belongs to the complex I 24 kDa subunit family.</text>
</comment>
<keyword evidence="5" id="KW-0408">Iron</keyword>
<evidence type="ECO:0000256" key="8">
    <source>
        <dbReference type="ARBA" id="ARBA00034078"/>
    </source>
</evidence>
<sequence length="175" mass="20104">MIELRLVLFRQFIEKRGFNLFSKDILTQVDNLLSRYPIKQNALIPILLLAQQENEGWLTEEWMQHVADICEVPLTHVEGVATFYTMFRLKRPGKFHLQVCTCVPCCLVGGTELLEHTEKKLNIHAGHTTTDGEFSIEEMECLGACSFAPAIIVNEDYHEQVTPDKMDKLIDQLKQ</sequence>
<dbReference type="PANTHER" id="PTHR10371:SF3">
    <property type="entry name" value="NADH DEHYDROGENASE [UBIQUINONE] FLAVOPROTEIN 2, MITOCHONDRIAL"/>
    <property type="match status" value="1"/>
</dbReference>
<dbReference type="GO" id="GO:0098796">
    <property type="term" value="C:membrane protein complex"/>
    <property type="evidence" value="ECO:0007669"/>
    <property type="project" value="UniProtKB-ARBA"/>
</dbReference>
<keyword evidence="2" id="KW-0001">2Fe-2S</keyword>
<keyword evidence="6" id="KW-0411">Iron-sulfur</keyword>
<dbReference type="PROSITE" id="PS01099">
    <property type="entry name" value="COMPLEX1_24K"/>
    <property type="match status" value="1"/>
</dbReference>
<evidence type="ECO:0000256" key="7">
    <source>
        <dbReference type="ARBA" id="ARBA00023027"/>
    </source>
</evidence>
<dbReference type="GO" id="GO:0022804">
    <property type="term" value="F:active transmembrane transporter activity"/>
    <property type="evidence" value="ECO:0007669"/>
    <property type="project" value="UniProtKB-ARBA"/>
</dbReference>
<evidence type="ECO:0000256" key="4">
    <source>
        <dbReference type="ARBA" id="ARBA00022967"/>
    </source>
</evidence>
<dbReference type="PANTHER" id="PTHR10371">
    <property type="entry name" value="NADH DEHYDROGENASE UBIQUINONE FLAVOPROTEIN 2, MITOCHONDRIAL"/>
    <property type="match status" value="1"/>
</dbReference>
<keyword evidence="4" id="KW-1278">Translocase</keyword>
<dbReference type="InterPro" id="IPR041921">
    <property type="entry name" value="NuoE_N"/>
</dbReference>
<dbReference type="FunFam" id="1.10.10.1590:FF:000001">
    <property type="entry name" value="NADH-quinone oxidoreductase subunit E"/>
    <property type="match status" value="1"/>
</dbReference>
<dbReference type="EMBL" id="UINC01006825">
    <property type="protein sequence ID" value="SVA29870.1"/>
    <property type="molecule type" value="Genomic_DNA"/>
</dbReference>
<evidence type="ECO:0000256" key="3">
    <source>
        <dbReference type="ARBA" id="ARBA00022723"/>
    </source>
</evidence>
<dbReference type="AlphaFoldDB" id="A0A381UP32"/>
<dbReference type="FunFam" id="3.40.30.10:FF:000022">
    <property type="entry name" value="NADH dehydrogenase flavoprotein 2, mitochondrial"/>
    <property type="match status" value="1"/>
</dbReference>
<name>A0A381UP32_9ZZZZ</name>
<dbReference type="GO" id="GO:0008324">
    <property type="term" value="F:monoatomic cation transmembrane transporter activity"/>
    <property type="evidence" value="ECO:0007669"/>
    <property type="project" value="UniProtKB-ARBA"/>
</dbReference>
<dbReference type="GO" id="GO:1902494">
    <property type="term" value="C:catalytic complex"/>
    <property type="evidence" value="ECO:0007669"/>
    <property type="project" value="UniProtKB-ARBA"/>
</dbReference>
<gene>
    <name evidence="9" type="ORF">METZ01_LOCUS82724</name>
</gene>
<dbReference type="GO" id="GO:0022890">
    <property type="term" value="F:inorganic cation transmembrane transporter activity"/>
    <property type="evidence" value="ECO:0007669"/>
    <property type="project" value="UniProtKB-ARBA"/>
</dbReference>
<evidence type="ECO:0000256" key="2">
    <source>
        <dbReference type="ARBA" id="ARBA00022714"/>
    </source>
</evidence>
<evidence type="ECO:0000256" key="5">
    <source>
        <dbReference type="ARBA" id="ARBA00023004"/>
    </source>
</evidence>
<accession>A0A381UP32</accession>
<dbReference type="GO" id="GO:0031090">
    <property type="term" value="C:organelle membrane"/>
    <property type="evidence" value="ECO:0007669"/>
    <property type="project" value="UniProtKB-ARBA"/>
</dbReference>
<evidence type="ECO:0008006" key="10">
    <source>
        <dbReference type="Google" id="ProtNLM"/>
    </source>
</evidence>